<sequence>MDPLAIFWVLTNSSYLVEKFQGKSFTLKYLGISNYSLCKLHSMSLKGNEALISLNLMLSLMALKPYQLYICKLLYVKNNK</sequence>
<proteinExistence type="predicted"/>
<keyword evidence="2" id="KW-1185">Reference proteome</keyword>
<dbReference type="AlphaFoldDB" id="A0A1J1IKX9"/>
<gene>
    <name evidence="1" type="ORF">CLUMA_CG014126</name>
</gene>
<protein>
    <submittedName>
        <fullName evidence="1">CLUMA_CG014126, isoform A</fullName>
    </submittedName>
</protein>
<dbReference type="Proteomes" id="UP000183832">
    <property type="component" value="Unassembled WGS sequence"/>
</dbReference>
<accession>A0A1J1IKX9</accession>
<evidence type="ECO:0000313" key="1">
    <source>
        <dbReference type="EMBL" id="CRL00875.1"/>
    </source>
</evidence>
<evidence type="ECO:0000313" key="2">
    <source>
        <dbReference type="Proteomes" id="UP000183832"/>
    </source>
</evidence>
<reference evidence="1 2" key="1">
    <citation type="submission" date="2015-04" db="EMBL/GenBank/DDBJ databases">
        <authorList>
            <person name="Syromyatnikov M.Y."/>
            <person name="Popov V.N."/>
        </authorList>
    </citation>
    <scope>NUCLEOTIDE SEQUENCE [LARGE SCALE GENOMIC DNA]</scope>
</reference>
<name>A0A1J1IKX9_9DIPT</name>
<organism evidence="1 2">
    <name type="scientific">Clunio marinus</name>
    <dbReference type="NCBI Taxonomy" id="568069"/>
    <lineage>
        <taxon>Eukaryota</taxon>
        <taxon>Metazoa</taxon>
        <taxon>Ecdysozoa</taxon>
        <taxon>Arthropoda</taxon>
        <taxon>Hexapoda</taxon>
        <taxon>Insecta</taxon>
        <taxon>Pterygota</taxon>
        <taxon>Neoptera</taxon>
        <taxon>Endopterygota</taxon>
        <taxon>Diptera</taxon>
        <taxon>Nematocera</taxon>
        <taxon>Chironomoidea</taxon>
        <taxon>Chironomidae</taxon>
        <taxon>Clunio</taxon>
    </lineage>
</organism>
<dbReference type="EMBL" id="CVRI01000054">
    <property type="protein sequence ID" value="CRL00875.1"/>
    <property type="molecule type" value="Genomic_DNA"/>
</dbReference>